<organism evidence="3">
    <name type="scientific">Onchocerca flexuosa</name>
    <dbReference type="NCBI Taxonomy" id="387005"/>
    <lineage>
        <taxon>Eukaryota</taxon>
        <taxon>Metazoa</taxon>
        <taxon>Ecdysozoa</taxon>
        <taxon>Nematoda</taxon>
        <taxon>Chromadorea</taxon>
        <taxon>Rhabditida</taxon>
        <taxon>Spirurina</taxon>
        <taxon>Spiruromorpha</taxon>
        <taxon>Filarioidea</taxon>
        <taxon>Onchocercidae</taxon>
        <taxon>Onchocerca</taxon>
    </lineage>
</organism>
<keyword evidence="2" id="KW-1185">Reference proteome</keyword>
<dbReference type="InterPro" id="IPR032675">
    <property type="entry name" value="LRR_dom_sf"/>
</dbReference>
<reference evidence="1 2" key="2">
    <citation type="submission" date="2018-11" db="EMBL/GenBank/DDBJ databases">
        <authorList>
            <consortium name="Pathogen Informatics"/>
        </authorList>
    </citation>
    <scope>NUCLEOTIDE SEQUENCE [LARGE SCALE GENOMIC DNA]</scope>
</reference>
<reference evidence="3" key="1">
    <citation type="submission" date="2016-06" db="UniProtKB">
        <authorList>
            <consortium name="WormBaseParasite"/>
        </authorList>
    </citation>
    <scope>IDENTIFICATION</scope>
</reference>
<dbReference type="PROSITE" id="PS51450">
    <property type="entry name" value="LRR"/>
    <property type="match status" value="1"/>
</dbReference>
<dbReference type="InterPro" id="IPR001611">
    <property type="entry name" value="Leu-rich_rpt"/>
</dbReference>
<evidence type="ECO:0000313" key="1">
    <source>
        <dbReference type="EMBL" id="VDO59543.1"/>
    </source>
</evidence>
<name>A0A183HP76_9BILA</name>
<proteinExistence type="predicted"/>
<protein>
    <submittedName>
        <fullName evidence="3">Leucine-rich repeat domain-containing protein</fullName>
    </submittedName>
</protein>
<accession>A0A183HP76</accession>
<dbReference type="SUPFAM" id="SSF52047">
    <property type="entry name" value="RNI-like"/>
    <property type="match status" value="1"/>
</dbReference>
<sequence length="134" mass="15170">MEKEMKSVIDKQIVSAPINTLALGECRIDDSTARHIMYFFPHAREIHLDQNDLKCFDPGEHGHSLESIDLEGNPINNFANLYVLSTLPNLRNLNLASCDLHHIYLPDDVRFNSLSSLNIRGNPIKDVFIGKLSK</sequence>
<dbReference type="Proteomes" id="UP000267606">
    <property type="component" value="Unassembled WGS sequence"/>
</dbReference>
<dbReference type="AlphaFoldDB" id="A0A183HP76"/>
<evidence type="ECO:0000313" key="2">
    <source>
        <dbReference type="Proteomes" id="UP000267606"/>
    </source>
</evidence>
<dbReference type="EMBL" id="UZAJ01011236">
    <property type="protein sequence ID" value="VDO59543.1"/>
    <property type="molecule type" value="Genomic_DNA"/>
</dbReference>
<dbReference type="WBParaSite" id="OFLC_0000928701-mRNA-1">
    <property type="protein sequence ID" value="OFLC_0000928701-mRNA-1"/>
    <property type="gene ID" value="OFLC_0000928701"/>
</dbReference>
<dbReference type="Gene3D" id="3.80.10.10">
    <property type="entry name" value="Ribonuclease Inhibitor"/>
    <property type="match status" value="1"/>
</dbReference>
<evidence type="ECO:0000313" key="3">
    <source>
        <dbReference type="WBParaSite" id="OFLC_0000928701-mRNA-1"/>
    </source>
</evidence>
<dbReference type="STRING" id="387005.A0A183HP76"/>
<gene>
    <name evidence="1" type="ORF">OFLC_LOCUS9287</name>
</gene>